<dbReference type="PANTHER" id="PTHR33930">
    <property type="entry name" value="ALKYL HYDROPEROXIDE REDUCTASE AHPD"/>
    <property type="match status" value="1"/>
</dbReference>
<accession>A0ABS6AFC0</accession>
<protein>
    <submittedName>
        <fullName evidence="2">Carboxymuconolactone decarboxylase family protein</fullName>
    </submittedName>
</protein>
<dbReference type="Pfam" id="PF02627">
    <property type="entry name" value="CMD"/>
    <property type="match status" value="1"/>
</dbReference>
<dbReference type="PANTHER" id="PTHR33930:SF2">
    <property type="entry name" value="BLR3452 PROTEIN"/>
    <property type="match status" value="1"/>
</dbReference>
<evidence type="ECO:0000259" key="1">
    <source>
        <dbReference type="Pfam" id="PF02627"/>
    </source>
</evidence>
<reference evidence="2" key="1">
    <citation type="submission" date="2021-06" db="EMBL/GenBank/DDBJ databases">
        <title>Paracoccus bacterium XHP0099 sp. nov., isolated from the surface waters of the Yellow Sea.</title>
        <authorList>
            <person name="Xue H."/>
            <person name="Zhang D."/>
        </authorList>
    </citation>
    <scope>NUCLEOTIDE SEQUENCE</scope>
    <source>
        <strain evidence="2">XHP0099</strain>
    </source>
</reference>
<evidence type="ECO:0000313" key="2">
    <source>
        <dbReference type="EMBL" id="MBU3028812.1"/>
    </source>
</evidence>
<dbReference type="RefSeq" id="WP_216031511.1">
    <property type="nucleotide sequence ID" value="NZ_JAHKNG010000002.1"/>
</dbReference>
<name>A0ABS6AFC0_9RHOB</name>
<dbReference type="NCBIfam" id="TIGR00778">
    <property type="entry name" value="ahpD_dom"/>
    <property type="match status" value="1"/>
</dbReference>
<gene>
    <name evidence="2" type="ORF">KNW02_01615</name>
</gene>
<dbReference type="Proteomes" id="UP001166191">
    <property type="component" value="Unassembled WGS sequence"/>
</dbReference>
<keyword evidence="3" id="KW-1185">Reference proteome</keyword>
<sequence>MDSKASISEMKDQLRNLNRALPEQTRGYGAMQKAIKEGGVLGVKEKEFIALGIAIATRCMPCVEFHVDALMKAGATREEMGDVCAMAINMAGGPGLMYAAKALAVWDQLAEA</sequence>
<feature type="domain" description="Carboxymuconolactone decarboxylase-like" evidence="1">
    <location>
        <begin position="23"/>
        <end position="103"/>
    </location>
</feature>
<organism evidence="2 3">
    <name type="scientific">Paracoccus marinaquae</name>
    <dbReference type="NCBI Taxonomy" id="2841926"/>
    <lineage>
        <taxon>Bacteria</taxon>
        <taxon>Pseudomonadati</taxon>
        <taxon>Pseudomonadota</taxon>
        <taxon>Alphaproteobacteria</taxon>
        <taxon>Rhodobacterales</taxon>
        <taxon>Paracoccaceae</taxon>
        <taxon>Paracoccus</taxon>
    </lineage>
</organism>
<dbReference type="InterPro" id="IPR003779">
    <property type="entry name" value="CMD-like"/>
</dbReference>
<dbReference type="InterPro" id="IPR004675">
    <property type="entry name" value="AhpD_core"/>
</dbReference>
<dbReference type="EMBL" id="JAHKNG010000002">
    <property type="protein sequence ID" value="MBU3028812.1"/>
    <property type="molecule type" value="Genomic_DNA"/>
</dbReference>
<comment type="caution">
    <text evidence="2">The sequence shown here is derived from an EMBL/GenBank/DDBJ whole genome shotgun (WGS) entry which is preliminary data.</text>
</comment>
<proteinExistence type="predicted"/>
<evidence type="ECO:0000313" key="3">
    <source>
        <dbReference type="Proteomes" id="UP001166191"/>
    </source>
</evidence>